<sequence>MQHLLAQGPCIGNRTKRTNDNQASFTNHIYALQSTINDHRKMVFYLMNNTIKMTEFEQYYAEQHKIERKQMFIENLNEIHSFCTQELVPSRRNTLKSNTPSFKSIREVKNLPESLDWHDKGVITEVYHDEVGGIVTAVVGTELVESLHAIEAGKLTKGDPTAPGRCQPDICKPFASFDTIKRMATPDENQMLEWIQESTL</sequence>
<reference evidence="1" key="1">
    <citation type="submission" date="2021-02" db="EMBL/GenBank/DDBJ databases">
        <authorList>
            <person name="Nowell W R."/>
        </authorList>
    </citation>
    <scope>NUCLEOTIDE SEQUENCE</scope>
</reference>
<dbReference type="AlphaFoldDB" id="A0A813X1N0"/>
<accession>A0A813X1N0</accession>
<evidence type="ECO:0000313" key="1">
    <source>
        <dbReference type="EMBL" id="CAF0858928.1"/>
    </source>
</evidence>
<protein>
    <submittedName>
        <fullName evidence="1">Uncharacterized protein</fullName>
    </submittedName>
</protein>
<name>A0A813X1N0_9BILA</name>
<evidence type="ECO:0000313" key="2">
    <source>
        <dbReference type="EMBL" id="CAF3689222.1"/>
    </source>
</evidence>
<dbReference type="Gene3D" id="3.90.70.10">
    <property type="entry name" value="Cysteine proteinases"/>
    <property type="match status" value="1"/>
</dbReference>
<evidence type="ECO:0000313" key="3">
    <source>
        <dbReference type="Proteomes" id="UP000663891"/>
    </source>
</evidence>
<proteinExistence type="predicted"/>
<dbReference type="InterPro" id="IPR038765">
    <property type="entry name" value="Papain-like_cys_pep_sf"/>
</dbReference>
<comment type="caution">
    <text evidence="1">The sequence shown here is derived from an EMBL/GenBank/DDBJ whole genome shotgun (WGS) entry which is preliminary data.</text>
</comment>
<dbReference type="Proteomes" id="UP000663891">
    <property type="component" value="Unassembled WGS sequence"/>
</dbReference>
<dbReference type="OrthoDB" id="5855924at2759"/>
<gene>
    <name evidence="2" type="ORF">OKA104_LOCUS11679</name>
    <name evidence="1" type="ORF">VCS650_LOCUS7085</name>
</gene>
<dbReference type="EMBL" id="CAJOAY010000546">
    <property type="protein sequence ID" value="CAF3689222.1"/>
    <property type="molecule type" value="Genomic_DNA"/>
</dbReference>
<dbReference type="EMBL" id="CAJNON010000044">
    <property type="protein sequence ID" value="CAF0858928.1"/>
    <property type="molecule type" value="Genomic_DNA"/>
</dbReference>
<dbReference type="Proteomes" id="UP000663881">
    <property type="component" value="Unassembled WGS sequence"/>
</dbReference>
<organism evidence="1 3">
    <name type="scientific">Adineta steineri</name>
    <dbReference type="NCBI Taxonomy" id="433720"/>
    <lineage>
        <taxon>Eukaryota</taxon>
        <taxon>Metazoa</taxon>
        <taxon>Spiralia</taxon>
        <taxon>Gnathifera</taxon>
        <taxon>Rotifera</taxon>
        <taxon>Eurotatoria</taxon>
        <taxon>Bdelloidea</taxon>
        <taxon>Adinetida</taxon>
        <taxon>Adinetidae</taxon>
        <taxon>Adineta</taxon>
    </lineage>
</organism>
<dbReference type="SUPFAM" id="SSF54001">
    <property type="entry name" value="Cysteine proteinases"/>
    <property type="match status" value="1"/>
</dbReference>